<keyword evidence="4 9" id="KW-0378">Hydrolase</keyword>
<dbReference type="SUPFAM" id="SSF49785">
    <property type="entry name" value="Galactose-binding domain-like"/>
    <property type="match status" value="1"/>
</dbReference>
<dbReference type="PANTHER" id="PTHR43730:SF1">
    <property type="entry name" value="BETA-MANNOSIDASE"/>
    <property type="match status" value="1"/>
</dbReference>
<name>A0A934WLM8_9BURK</name>
<reference evidence="9" key="2">
    <citation type="submission" date="2021-01" db="EMBL/GenBank/DDBJ databases">
        <authorList>
            <person name="Kang M."/>
        </authorList>
    </citation>
    <scope>NUCLEOTIDE SEQUENCE</scope>
    <source>
        <strain evidence="9">KACC 17527</strain>
    </source>
</reference>
<reference evidence="9" key="1">
    <citation type="journal article" date="2012" name="J. Microbiol. Biotechnol.">
        <title>Ramlibacter ginsenosidimutans sp. nov., with ginsenoside-converting activity.</title>
        <authorList>
            <person name="Wang L."/>
            <person name="An D.S."/>
            <person name="Kim S.G."/>
            <person name="Jin F.X."/>
            <person name="Kim S.C."/>
            <person name="Lee S.T."/>
            <person name="Im W.T."/>
        </authorList>
    </citation>
    <scope>NUCLEOTIDE SEQUENCE</scope>
    <source>
        <strain evidence="9">KACC 17527</strain>
    </source>
</reference>
<evidence type="ECO:0000256" key="5">
    <source>
        <dbReference type="ARBA" id="ARBA00023295"/>
    </source>
</evidence>
<evidence type="ECO:0000256" key="6">
    <source>
        <dbReference type="SAM" id="MobiDB-lite"/>
    </source>
</evidence>
<evidence type="ECO:0000256" key="1">
    <source>
        <dbReference type="ARBA" id="ARBA00000829"/>
    </source>
</evidence>
<evidence type="ECO:0000259" key="8">
    <source>
        <dbReference type="Pfam" id="PF22666"/>
    </source>
</evidence>
<dbReference type="SUPFAM" id="SSF49303">
    <property type="entry name" value="beta-Galactosidase/glucuronidase domain"/>
    <property type="match status" value="1"/>
</dbReference>
<evidence type="ECO:0000313" key="9">
    <source>
        <dbReference type="EMBL" id="MBK6005267.1"/>
    </source>
</evidence>
<dbReference type="InterPro" id="IPR036156">
    <property type="entry name" value="Beta-gal/glucu_dom_sf"/>
</dbReference>
<sequence>MQVTAWRVARTEPGAPAPGEGSSEWIASARAQTAAAALRDAGRWSLDGPALDFDASDWWFSARIARPEHLQAPLLVFDGLATLATVTLDGEPLFASRNMYRSHRVPLAGRWHDGPAELRIHCAALAPELALRRPRPRWRTPMLPNQQLRWLRTTLLGRTPGWSPPAPPVGPWRDVWLAEERDAPTSRLQATLHDRQGRVRLDVEAPRASCGDIESAELVVAREGREWRTAVAIARDGSWTAELVIDAPALWWPHTHGEPALYDVALAWQERSGRLRRVALGRTGFRRIEIDTGNDGFAVRVNGELVFCRGAGWTPLDPVSLRATPEALHAALTQTRDGGLNMLRLAGTTVYEEDAFYAACDEIGLLVWQDFMFASMDYPLQDEAFAADALAEAREQLRRLGSHPCLAVLCGNSEVEQQAAMWGAPRELWQPRFFHVDLRELCAAQAPQVPYWPSSAHGGAFPHIASCGTTSYYGVGAYERPLEDARHSGLRFATECLAFAGVPSPDTLSRLPGGLATRAHHPAWKQRSPRDLGAGWDFDDVRDHYVQRLFAVDPARLRHSDHERYLALGRLAVAQAMEAAFGEWRRPGSACGGALLLFLRDLWAGAGWGVLDDQGLPKSGWHALRRAWQPLALSFTDEGGNGVAVHVVNDGASPVRARLQIQAWRDPAVRIAQGEQEVEVPARGGLTLSCVDVLGQFIDLNHAYRFGPAPCDALFGTLCTPDGRSLAEAVSFPAGLAALLARPRPEIGLTGQVLRVGGDVARVVVSARDIAVDVQVEVPGWTAQDSHFHLPPGGQRELDLHRHRPGAPLAGRVLATNALGDAMLEGAR</sequence>
<comment type="similarity">
    <text evidence="2">Belongs to the glycosyl hydrolase 2 family.</text>
</comment>
<keyword evidence="5" id="KW-0326">Glycosidase</keyword>
<dbReference type="AlphaFoldDB" id="A0A934WLM8"/>
<gene>
    <name evidence="9" type="ORF">JJB11_04110</name>
</gene>
<dbReference type="GO" id="GO:0004567">
    <property type="term" value="F:beta-mannosidase activity"/>
    <property type="evidence" value="ECO:0007669"/>
    <property type="project" value="UniProtKB-EC"/>
</dbReference>
<feature type="domain" description="Glycoside hydrolase family 2 immunoglobulin-like beta-sandwich" evidence="7">
    <location>
        <begin position="226"/>
        <end position="286"/>
    </location>
</feature>
<dbReference type="RefSeq" id="WP_201166614.1">
    <property type="nucleotide sequence ID" value="NZ_JBHUDQ010000016.1"/>
</dbReference>
<dbReference type="Pfam" id="PF22666">
    <property type="entry name" value="Glyco_hydro_2_N2"/>
    <property type="match status" value="1"/>
</dbReference>
<dbReference type="GO" id="GO:0006516">
    <property type="term" value="P:glycoprotein catabolic process"/>
    <property type="evidence" value="ECO:0007669"/>
    <property type="project" value="TreeGrafter"/>
</dbReference>
<feature type="domain" description="Beta-mannosidase-like galactose-binding" evidence="8">
    <location>
        <begin position="54"/>
        <end position="173"/>
    </location>
</feature>
<protein>
    <recommendedName>
        <fullName evidence="3">beta-mannosidase</fullName>
        <ecNumber evidence="3">3.2.1.25</ecNumber>
    </recommendedName>
</protein>
<accession>A0A934WLM8</accession>
<dbReference type="EC" id="3.2.1.25" evidence="3"/>
<dbReference type="InterPro" id="IPR013783">
    <property type="entry name" value="Ig-like_fold"/>
</dbReference>
<proteinExistence type="inferred from homology"/>
<dbReference type="SUPFAM" id="SSF51445">
    <property type="entry name" value="(Trans)glycosidases"/>
    <property type="match status" value="1"/>
</dbReference>
<evidence type="ECO:0000256" key="2">
    <source>
        <dbReference type="ARBA" id="ARBA00007401"/>
    </source>
</evidence>
<dbReference type="InterPro" id="IPR050887">
    <property type="entry name" value="Beta-mannosidase_GH2"/>
</dbReference>
<keyword evidence="10" id="KW-1185">Reference proteome</keyword>
<dbReference type="Gene3D" id="2.60.120.260">
    <property type="entry name" value="Galactose-binding domain-like"/>
    <property type="match status" value="1"/>
</dbReference>
<dbReference type="InterPro" id="IPR008979">
    <property type="entry name" value="Galactose-bd-like_sf"/>
</dbReference>
<organism evidence="9 10">
    <name type="scientific">Ramlibacter ginsenosidimutans</name>
    <dbReference type="NCBI Taxonomy" id="502333"/>
    <lineage>
        <taxon>Bacteria</taxon>
        <taxon>Pseudomonadati</taxon>
        <taxon>Pseudomonadota</taxon>
        <taxon>Betaproteobacteria</taxon>
        <taxon>Burkholderiales</taxon>
        <taxon>Comamonadaceae</taxon>
        <taxon>Ramlibacter</taxon>
    </lineage>
</organism>
<evidence type="ECO:0000259" key="7">
    <source>
        <dbReference type="Pfam" id="PF00703"/>
    </source>
</evidence>
<dbReference type="Gene3D" id="3.20.20.80">
    <property type="entry name" value="Glycosidases"/>
    <property type="match status" value="1"/>
</dbReference>
<dbReference type="EMBL" id="JAEPWM010000001">
    <property type="protein sequence ID" value="MBK6005267.1"/>
    <property type="molecule type" value="Genomic_DNA"/>
</dbReference>
<dbReference type="InterPro" id="IPR054593">
    <property type="entry name" value="Beta-mannosidase-like_N2"/>
</dbReference>
<dbReference type="PANTHER" id="PTHR43730">
    <property type="entry name" value="BETA-MANNOSIDASE"/>
    <property type="match status" value="1"/>
</dbReference>
<dbReference type="Gene3D" id="2.60.40.10">
    <property type="entry name" value="Immunoglobulins"/>
    <property type="match status" value="1"/>
</dbReference>
<evidence type="ECO:0000256" key="3">
    <source>
        <dbReference type="ARBA" id="ARBA00012754"/>
    </source>
</evidence>
<dbReference type="InterPro" id="IPR017853">
    <property type="entry name" value="GH"/>
</dbReference>
<dbReference type="Pfam" id="PF00703">
    <property type="entry name" value="Glyco_hydro_2"/>
    <property type="match status" value="1"/>
</dbReference>
<dbReference type="InterPro" id="IPR006102">
    <property type="entry name" value="Ig-like_GH2"/>
</dbReference>
<feature type="region of interest" description="Disordered" evidence="6">
    <location>
        <begin position="1"/>
        <end position="22"/>
    </location>
</feature>
<evidence type="ECO:0000313" key="10">
    <source>
        <dbReference type="Proteomes" id="UP000630528"/>
    </source>
</evidence>
<evidence type="ECO:0000256" key="4">
    <source>
        <dbReference type="ARBA" id="ARBA00022801"/>
    </source>
</evidence>
<comment type="catalytic activity">
    <reaction evidence="1">
        <text>Hydrolysis of terminal, non-reducing beta-D-mannose residues in beta-D-mannosides.</text>
        <dbReference type="EC" id="3.2.1.25"/>
    </reaction>
</comment>
<comment type="caution">
    <text evidence="9">The sequence shown here is derived from an EMBL/GenBank/DDBJ whole genome shotgun (WGS) entry which is preliminary data.</text>
</comment>
<dbReference type="Proteomes" id="UP000630528">
    <property type="component" value="Unassembled WGS sequence"/>
</dbReference>